<evidence type="ECO:0000256" key="7">
    <source>
        <dbReference type="PIRSR" id="PIRSR038994-2"/>
    </source>
</evidence>
<dbReference type="PIRSF" id="PIRSF038994">
    <property type="entry name" value="NagA"/>
    <property type="match status" value="1"/>
</dbReference>
<dbReference type="InterPro" id="IPR032466">
    <property type="entry name" value="Metal_Hydrolase"/>
</dbReference>
<keyword evidence="2 8" id="KW-0479">Metal-binding</keyword>
<dbReference type="STRING" id="1122142.SAMN02910414_02007"/>
<dbReference type="GO" id="GO:0046872">
    <property type="term" value="F:metal ion binding"/>
    <property type="evidence" value="ECO:0007669"/>
    <property type="project" value="UniProtKB-KW"/>
</dbReference>
<dbReference type="Gene3D" id="3.20.20.140">
    <property type="entry name" value="Metal-dependent hydrolases"/>
    <property type="match status" value="1"/>
</dbReference>
<keyword evidence="4 5" id="KW-0119">Carbohydrate metabolism</keyword>
<dbReference type="OrthoDB" id="9776488at2"/>
<feature type="binding site" evidence="7">
    <location>
        <position position="240"/>
    </location>
    <ligand>
        <name>substrate</name>
    </ligand>
</feature>
<feature type="binding site" evidence="7">
    <location>
        <position position="217"/>
    </location>
    <ligand>
        <name>substrate</name>
    </ligand>
</feature>
<evidence type="ECO:0000313" key="10">
    <source>
        <dbReference type="EMBL" id="SDY63370.1"/>
    </source>
</evidence>
<dbReference type="Gene3D" id="2.30.40.10">
    <property type="entry name" value="Urease, subunit C, domain 1"/>
    <property type="match status" value="1"/>
</dbReference>
<feature type="active site" description="Proton donor/acceptor" evidence="6">
    <location>
        <position position="263"/>
    </location>
</feature>
<dbReference type="InterPro" id="IPR006680">
    <property type="entry name" value="Amidohydro-rel"/>
</dbReference>
<dbReference type="PANTHER" id="PTHR11113:SF14">
    <property type="entry name" value="N-ACETYLGLUCOSAMINE-6-PHOSPHATE DEACETYLASE"/>
    <property type="match status" value="1"/>
</dbReference>
<protein>
    <submittedName>
        <fullName evidence="10">N-acetylglucosamine-6-phosphate deacetylase</fullName>
    </submittedName>
</protein>
<feature type="binding site" evidence="7">
    <location>
        <begin position="298"/>
        <end position="300"/>
    </location>
    <ligand>
        <name>substrate</name>
    </ligand>
</feature>
<evidence type="ECO:0000256" key="8">
    <source>
        <dbReference type="PIRSR" id="PIRSR038994-3"/>
    </source>
</evidence>
<keyword evidence="3 5" id="KW-0378">Hydrolase</keyword>
<proteinExistence type="inferred from homology"/>
<dbReference type="PANTHER" id="PTHR11113">
    <property type="entry name" value="N-ACETYLGLUCOSAMINE-6-PHOSPHATE DEACETYLASE"/>
    <property type="match status" value="1"/>
</dbReference>
<comment type="similarity">
    <text evidence="1 5">Belongs to the metallo-dependent hydrolases superfamily. NagA family.</text>
</comment>
<dbReference type="NCBIfam" id="TIGR00221">
    <property type="entry name" value="nagA"/>
    <property type="match status" value="1"/>
</dbReference>
<keyword evidence="11" id="KW-1185">Reference proteome</keyword>
<dbReference type="SUPFAM" id="SSF51338">
    <property type="entry name" value="Composite domain of metallo-dependent hydrolases"/>
    <property type="match status" value="1"/>
</dbReference>
<dbReference type="CDD" id="cd00854">
    <property type="entry name" value="NagA"/>
    <property type="match status" value="1"/>
</dbReference>
<dbReference type="SUPFAM" id="SSF51556">
    <property type="entry name" value="Metallo-dependent hydrolases"/>
    <property type="match status" value="1"/>
</dbReference>
<dbReference type="GO" id="GO:0008448">
    <property type="term" value="F:N-acetylglucosamine-6-phosphate deacetylase activity"/>
    <property type="evidence" value="ECO:0007669"/>
    <property type="project" value="InterPro"/>
</dbReference>
<evidence type="ECO:0000256" key="1">
    <source>
        <dbReference type="ARBA" id="ARBA00010716"/>
    </source>
</evidence>
<evidence type="ECO:0000256" key="2">
    <source>
        <dbReference type="ARBA" id="ARBA00022723"/>
    </source>
</evidence>
<evidence type="ECO:0000256" key="4">
    <source>
        <dbReference type="ARBA" id="ARBA00023277"/>
    </source>
</evidence>
<dbReference type="GO" id="GO:0006046">
    <property type="term" value="P:N-acetylglucosamine catabolic process"/>
    <property type="evidence" value="ECO:0007669"/>
    <property type="project" value="TreeGrafter"/>
</dbReference>
<sequence length="371" mass="40920">MLIENVNAFLPEEGFKKVDIQIDNKKIISITENKSDKEADFMAIPGLCDVHFHGAMNHDFGDADLEGLNVIGEYEAKNGVLAIAPATMTFDEERLNRIIDTANSYENLTGKADLVGINMEGPFISPEKIGAQNPKFIKEPDINMFKRLQDRAKGKFKIVDLAPEVNNAMEFIKQFGKEVKISIAHTCTDYDIAKKAFENGAAHLTHIYNAMPGIHHRNPGPIIAAYEENAEIEMIADGLHIHPAVVRFTFDMFDEDKIILISDSMMACGLPDGEYELGAQRVTVNNAKATLTRDPSVLAGSVTNLFECMRRAIVEMNVPAPKAIKAATINPAKSIGIDDEFGSIEVGKFGNIVLTDNKFNLKKVIQKGKIL</sequence>
<evidence type="ECO:0000256" key="3">
    <source>
        <dbReference type="ARBA" id="ARBA00022801"/>
    </source>
</evidence>
<organism evidence="10 11">
    <name type="scientific">Lachnobacterium bovis DSM 14045</name>
    <dbReference type="NCBI Taxonomy" id="1122142"/>
    <lineage>
        <taxon>Bacteria</taxon>
        <taxon>Bacillati</taxon>
        <taxon>Bacillota</taxon>
        <taxon>Clostridia</taxon>
        <taxon>Lachnospirales</taxon>
        <taxon>Lachnospiraceae</taxon>
        <taxon>Lachnobacterium</taxon>
    </lineage>
</organism>
<feature type="binding site" evidence="8">
    <location>
        <position position="206"/>
    </location>
    <ligand>
        <name>Zn(2+)</name>
        <dbReference type="ChEBI" id="CHEBI:29105"/>
    </ligand>
</feature>
<dbReference type="Proteomes" id="UP000183918">
    <property type="component" value="Unassembled WGS sequence"/>
</dbReference>
<dbReference type="InterPro" id="IPR003764">
    <property type="entry name" value="GlcNAc_6-P_deAcase"/>
</dbReference>
<evidence type="ECO:0000256" key="6">
    <source>
        <dbReference type="PIRSR" id="PIRSR038994-1"/>
    </source>
</evidence>
<evidence type="ECO:0000256" key="5">
    <source>
        <dbReference type="PIRNR" id="PIRNR038994"/>
    </source>
</evidence>
<feature type="binding site" evidence="8">
    <location>
        <position position="120"/>
    </location>
    <ligand>
        <name>Zn(2+)</name>
        <dbReference type="ChEBI" id="CHEBI:29105"/>
    </ligand>
</feature>
<reference evidence="10 11" key="1">
    <citation type="submission" date="2016-10" db="EMBL/GenBank/DDBJ databases">
        <authorList>
            <person name="de Groot N.N."/>
        </authorList>
    </citation>
    <scope>NUCLEOTIDE SEQUENCE [LARGE SCALE GENOMIC DNA]</scope>
    <source>
        <strain evidence="10 11">DSM 14045</strain>
    </source>
</reference>
<feature type="domain" description="Amidohydrolase-related" evidence="9">
    <location>
        <begin position="42"/>
        <end position="371"/>
    </location>
</feature>
<accession>A0A1H3LGD7</accession>
<dbReference type="InterPro" id="IPR011059">
    <property type="entry name" value="Metal-dep_hydrolase_composite"/>
</dbReference>
<feature type="binding site" evidence="7">
    <location>
        <position position="131"/>
    </location>
    <ligand>
        <name>substrate</name>
    </ligand>
</feature>
<dbReference type="Pfam" id="PF01979">
    <property type="entry name" value="Amidohydro_1"/>
    <property type="match status" value="1"/>
</dbReference>
<evidence type="ECO:0000313" key="11">
    <source>
        <dbReference type="Proteomes" id="UP000183918"/>
    </source>
</evidence>
<evidence type="ECO:0000259" key="9">
    <source>
        <dbReference type="Pfam" id="PF01979"/>
    </source>
</evidence>
<dbReference type="RefSeq" id="WP_074718587.1">
    <property type="nucleotide sequence ID" value="NZ_FNPG01000025.1"/>
</dbReference>
<gene>
    <name evidence="10" type="ORF">SAMN02910414_02007</name>
</gene>
<feature type="binding site" evidence="8">
    <location>
        <position position="185"/>
    </location>
    <ligand>
        <name>Zn(2+)</name>
        <dbReference type="ChEBI" id="CHEBI:29105"/>
    </ligand>
</feature>
<dbReference type="EMBL" id="FNPG01000025">
    <property type="protein sequence ID" value="SDY63370.1"/>
    <property type="molecule type" value="Genomic_DNA"/>
</dbReference>
<comment type="cofactor">
    <cofactor evidence="8">
        <name>a divalent metal cation</name>
        <dbReference type="ChEBI" id="CHEBI:60240"/>
    </cofactor>
    <text evidence="8">Binds 1 divalent metal cation per subunit.</text>
</comment>
<name>A0A1H3LGD7_9FIRM</name>
<feature type="binding site" evidence="7">
    <location>
        <begin position="209"/>
        <end position="210"/>
    </location>
    <ligand>
        <name>substrate</name>
    </ligand>
</feature>
<dbReference type="AlphaFoldDB" id="A0A1H3LGD7"/>